<name>A0A653DPE7_CALMS</name>
<dbReference type="EMBL" id="CAACVG010013155">
    <property type="protein sequence ID" value="VEN61392.1"/>
    <property type="molecule type" value="Genomic_DNA"/>
</dbReference>
<dbReference type="AlphaFoldDB" id="A0A653DPE7"/>
<proteinExistence type="predicted"/>
<accession>A0A653DPE7</accession>
<dbReference type="Proteomes" id="UP000410492">
    <property type="component" value="Unassembled WGS sequence"/>
</dbReference>
<protein>
    <submittedName>
        <fullName evidence="1">Uncharacterized protein</fullName>
    </submittedName>
</protein>
<sequence length="48" mass="5439">MEVQTLRASLNSDWSLHILQILLWAELQTSAFGFDSAALCLLKQITDF</sequence>
<gene>
    <name evidence="1" type="ORF">CALMAC_LOCUS18812</name>
</gene>
<organism evidence="1 2">
    <name type="scientific">Callosobruchus maculatus</name>
    <name type="common">Southern cowpea weevil</name>
    <name type="synonym">Pulse bruchid</name>
    <dbReference type="NCBI Taxonomy" id="64391"/>
    <lineage>
        <taxon>Eukaryota</taxon>
        <taxon>Metazoa</taxon>
        <taxon>Ecdysozoa</taxon>
        <taxon>Arthropoda</taxon>
        <taxon>Hexapoda</taxon>
        <taxon>Insecta</taxon>
        <taxon>Pterygota</taxon>
        <taxon>Neoptera</taxon>
        <taxon>Endopterygota</taxon>
        <taxon>Coleoptera</taxon>
        <taxon>Polyphaga</taxon>
        <taxon>Cucujiformia</taxon>
        <taxon>Chrysomeloidea</taxon>
        <taxon>Chrysomelidae</taxon>
        <taxon>Bruchinae</taxon>
        <taxon>Bruchini</taxon>
        <taxon>Callosobruchus</taxon>
    </lineage>
</organism>
<keyword evidence="2" id="KW-1185">Reference proteome</keyword>
<evidence type="ECO:0000313" key="2">
    <source>
        <dbReference type="Proteomes" id="UP000410492"/>
    </source>
</evidence>
<reference evidence="1 2" key="1">
    <citation type="submission" date="2019-01" db="EMBL/GenBank/DDBJ databases">
        <authorList>
            <person name="Sayadi A."/>
        </authorList>
    </citation>
    <scope>NUCLEOTIDE SEQUENCE [LARGE SCALE GENOMIC DNA]</scope>
</reference>
<evidence type="ECO:0000313" key="1">
    <source>
        <dbReference type="EMBL" id="VEN61392.1"/>
    </source>
</evidence>